<dbReference type="AlphaFoldDB" id="A0A0A9CDM2"/>
<reference evidence="1" key="1">
    <citation type="submission" date="2014-09" db="EMBL/GenBank/DDBJ databases">
        <authorList>
            <person name="Magalhaes I.L.F."/>
            <person name="Oliveira U."/>
            <person name="Santos F.R."/>
            <person name="Vidigal T.H.D.A."/>
            <person name="Brescovit A.D."/>
            <person name="Santos A.J."/>
        </authorList>
    </citation>
    <scope>NUCLEOTIDE SEQUENCE</scope>
    <source>
        <tissue evidence="1">Shoot tissue taken approximately 20 cm above the soil surface</tissue>
    </source>
</reference>
<accession>A0A0A9CDM2</accession>
<protein>
    <submittedName>
        <fullName evidence="1">Uncharacterized protein</fullName>
    </submittedName>
</protein>
<sequence length="61" mass="7484">MLHYNIQPQFHRAIYKWRFLQIEPEKHLHNHIFISGSAGEPLTEMLSKNKKKKYSRRHRRG</sequence>
<name>A0A0A9CDM2_ARUDO</name>
<evidence type="ECO:0000313" key="1">
    <source>
        <dbReference type="EMBL" id="JAD74434.1"/>
    </source>
</evidence>
<proteinExistence type="predicted"/>
<organism evidence="1">
    <name type="scientific">Arundo donax</name>
    <name type="common">Giant reed</name>
    <name type="synonym">Donax arundinaceus</name>
    <dbReference type="NCBI Taxonomy" id="35708"/>
    <lineage>
        <taxon>Eukaryota</taxon>
        <taxon>Viridiplantae</taxon>
        <taxon>Streptophyta</taxon>
        <taxon>Embryophyta</taxon>
        <taxon>Tracheophyta</taxon>
        <taxon>Spermatophyta</taxon>
        <taxon>Magnoliopsida</taxon>
        <taxon>Liliopsida</taxon>
        <taxon>Poales</taxon>
        <taxon>Poaceae</taxon>
        <taxon>PACMAD clade</taxon>
        <taxon>Arundinoideae</taxon>
        <taxon>Arundineae</taxon>
        <taxon>Arundo</taxon>
    </lineage>
</organism>
<dbReference type="EMBL" id="GBRH01223461">
    <property type="protein sequence ID" value="JAD74434.1"/>
    <property type="molecule type" value="Transcribed_RNA"/>
</dbReference>
<reference evidence="1" key="2">
    <citation type="journal article" date="2015" name="Data Brief">
        <title>Shoot transcriptome of the giant reed, Arundo donax.</title>
        <authorList>
            <person name="Barrero R.A."/>
            <person name="Guerrero F.D."/>
            <person name="Moolhuijzen P."/>
            <person name="Goolsby J.A."/>
            <person name="Tidwell J."/>
            <person name="Bellgard S.E."/>
            <person name="Bellgard M.I."/>
        </authorList>
    </citation>
    <scope>NUCLEOTIDE SEQUENCE</scope>
    <source>
        <tissue evidence="1">Shoot tissue taken approximately 20 cm above the soil surface</tissue>
    </source>
</reference>